<feature type="binding site" evidence="7">
    <location>
        <position position="120"/>
    </location>
    <ligand>
        <name>carbamoyl phosphate</name>
        <dbReference type="ChEBI" id="CHEBI:58228"/>
    </ligand>
</feature>
<comment type="catalytic activity">
    <reaction evidence="6 7">
        <text>carbamoyl phosphate + L-aspartate = N-carbamoyl-L-aspartate + phosphate + H(+)</text>
        <dbReference type="Rhea" id="RHEA:20013"/>
        <dbReference type="ChEBI" id="CHEBI:15378"/>
        <dbReference type="ChEBI" id="CHEBI:29991"/>
        <dbReference type="ChEBI" id="CHEBI:32814"/>
        <dbReference type="ChEBI" id="CHEBI:43474"/>
        <dbReference type="ChEBI" id="CHEBI:58228"/>
        <dbReference type="EC" id="2.1.3.2"/>
    </reaction>
</comment>
<dbReference type="InterPro" id="IPR036901">
    <property type="entry name" value="Asp/Orn_carbamoylTrfase_sf"/>
</dbReference>
<feature type="binding site" evidence="7">
    <location>
        <position position="278"/>
    </location>
    <ligand>
        <name>carbamoyl phosphate</name>
        <dbReference type="ChEBI" id="CHEBI:58228"/>
    </ligand>
</feature>
<dbReference type="GO" id="GO:0005829">
    <property type="term" value="C:cytosol"/>
    <property type="evidence" value="ECO:0007669"/>
    <property type="project" value="TreeGrafter"/>
</dbReference>
<keyword evidence="4 7" id="KW-0665">Pyrimidine biosynthesis</keyword>
<feature type="binding site" evidence="7">
    <location>
        <position position="237"/>
    </location>
    <ligand>
        <name>L-aspartate</name>
        <dbReference type="ChEBI" id="CHEBI:29991"/>
    </ligand>
</feature>
<dbReference type="GO" id="GO:0044205">
    <property type="term" value="P:'de novo' UMP biosynthetic process"/>
    <property type="evidence" value="ECO:0007669"/>
    <property type="project" value="UniProtKB-UniRule"/>
</dbReference>
<evidence type="ECO:0000259" key="8">
    <source>
        <dbReference type="Pfam" id="PF00185"/>
    </source>
</evidence>
<protein>
    <recommendedName>
        <fullName evidence="7">Aspartate carbamoyltransferase</fullName>
        <ecNumber evidence="7">2.1.3.2</ecNumber>
    </recommendedName>
    <alternativeName>
        <fullName evidence="7">Aspartate transcarbamylase</fullName>
        <shortName evidence="7">ATCase</shortName>
    </alternativeName>
</protein>
<feature type="binding site" evidence="7">
    <location>
        <position position="149"/>
    </location>
    <ligand>
        <name>carbamoyl phosphate</name>
        <dbReference type="ChEBI" id="CHEBI:58228"/>
    </ligand>
</feature>
<evidence type="ECO:0000256" key="3">
    <source>
        <dbReference type="ARBA" id="ARBA00022679"/>
    </source>
</evidence>
<evidence type="ECO:0000259" key="9">
    <source>
        <dbReference type="Pfam" id="PF02729"/>
    </source>
</evidence>
<reference evidence="10" key="1">
    <citation type="submission" date="2023-10" db="EMBL/GenBank/DDBJ databases">
        <title>The first scallop-associated chemosynthetic bacterial symbiont.</title>
        <authorList>
            <person name="Lin Y.-T."/>
            <person name="Sun J."/>
            <person name="Ip J.C.-H."/>
            <person name="He X."/>
            <person name="Gao Z.-M."/>
            <person name="Perez M."/>
            <person name="Xu T."/>
            <person name="Qian P.-Y."/>
            <person name="Qiu J.-W."/>
        </authorList>
    </citation>
    <scope>NUCLEOTIDE SEQUENCE</scope>
    <source>
        <strain evidence="10">Gill1</strain>
    </source>
</reference>
<keyword evidence="3 7" id="KW-0808">Transferase</keyword>
<dbReference type="NCBIfam" id="TIGR00670">
    <property type="entry name" value="asp_carb_tr"/>
    <property type="match status" value="1"/>
</dbReference>
<evidence type="ECO:0000256" key="4">
    <source>
        <dbReference type="ARBA" id="ARBA00022975"/>
    </source>
</evidence>
<dbReference type="EMBL" id="CP138327">
    <property type="protein sequence ID" value="WXU00519.1"/>
    <property type="molecule type" value="Genomic_DNA"/>
</dbReference>
<gene>
    <name evidence="7 10" type="primary">pyrB</name>
    <name evidence="10" type="ORF">Ctma_1243</name>
</gene>
<dbReference type="GO" id="GO:0004070">
    <property type="term" value="F:aspartate carbamoyltransferase activity"/>
    <property type="evidence" value="ECO:0007669"/>
    <property type="project" value="UniProtKB-UniRule"/>
</dbReference>
<dbReference type="Pfam" id="PF00185">
    <property type="entry name" value="OTCace"/>
    <property type="match status" value="1"/>
</dbReference>
<evidence type="ECO:0000256" key="7">
    <source>
        <dbReference type="HAMAP-Rule" id="MF_00001"/>
    </source>
</evidence>
<dbReference type="GO" id="GO:0016597">
    <property type="term" value="F:amino acid binding"/>
    <property type="evidence" value="ECO:0007669"/>
    <property type="project" value="InterPro"/>
</dbReference>
<feature type="domain" description="Aspartate/ornithine carbamoyltransferase Asp/Orn-binding" evidence="8">
    <location>
        <begin position="169"/>
        <end position="315"/>
    </location>
</feature>
<dbReference type="InterPro" id="IPR006132">
    <property type="entry name" value="Asp/Orn_carbamoyltranf_P-bd"/>
</dbReference>
<proteinExistence type="inferred from homology"/>
<dbReference type="GO" id="GO:0006207">
    <property type="term" value="P:'de novo' pyrimidine nucleobase biosynthetic process"/>
    <property type="evidence" value="ECO:0007669"/>
    <property type="project" value="InterPro"/>
</dbReference>
<dbReference type="SUPFAM" id="SSF53671">
    <property type="entry name" value="Aspartate/ornithine carbamoyltransferase"/>
    <property type="match status" value="1"/>
</dbReference>
<comment type="pathway">
    <text evidence="1 7">Pyrimidine metabolism; UMP biosynthesis via de novo pathway; (S)-dihydroorotate from bicarbonate: step 2/3.</text>
</comment>
<feature type="binding site" evidence="7">
    <location>
        <position position="279"/>
    </location>
    <ligand>
        <name>carbamoyl phosphate</name>
        <dbReference type="ChEBI" id="CHEBI:58228"/>
    </ligand>
</feature>
<feature type="binding site" evidence="7">
    <location>
        <position position="71"/>
    </location>
    <ligand>
        <name>carbamoyl phosphate</name>
        <dbReference type="ChEBI" id="CHEBI:58228"/>
    </ligand>
</feature>
<dbReference type="InterPro" id="IPR006131">
    <property type="entry name" value="Asp_carbamoyltransf_Asp/Orn-bd"/>
</dbReference>
<feature type="binding site" evidence="7">
    <location>
        <position position="70"/>
    </location>
    <ligand>
        <name>carbamoyl phosphate</name>
        <dbReference type="ChEBI" id="CHEBI:58228"/>
    </ligand>
</feature>
<dbReference type="Pfam" id="PF02729">
    <property type="entry name" value="OTCace_N"/>
    <property type="match status" value="1"/>
</dbReference>
<dbReference type="PRINTS" id="PR00101">
    <property type="entry name" value="ATCASE"/>
</dbReference>
<feature type="binding site" evidence="7">
    <location>
        <position position="98"/>
    </location>
    <ligand>
        <name>L-aspartate</name>
        <dbReference type="ChEBI" id="CHEBI:29991"/>
    </ligand>
</feature>
<sequence>MKKDLISNDIQLDSSGKLIHLLGLEGLSKSHLTHILDVADGLIDGNGNLKKSKTLDDMSIANLFFEPSTRTRNTFEIAGKRTSANIINVDLANSATKKNESLLDTMHTLKAMQIDMFVIRHKQSGLPHYVAENIGNTHILNAGDGTNAHPTQALLDMLTIRQRKHNFENLSVAIVGDITHSRVAHSNIQALKTLGTKDIRLIAPQGLQYSSEQQSAVQCFDDIQIGLKNCDVVIVLRLQKERMMEADIPNEQDYFDNYGLTPERLALAKSDAIVMHPGPINRGVEIDSSVADGEQSVILQQVTNGIAVRMAVMEILAGKSW</sequence>
<feature type="binding site" evidence="7">
    <location>
        <position position="152"/>
    </location>
    <ligand>
        <name>carbamoyl phosphate</name>
        <dbReference type="ChEBI" id="CHEBI:58228"/>
    </ligand>
</feature>
<feature type="binding site" evidence="7">
    <location>
        <position position="182"/>
    </location>
    <ligand>
        <name>L-aspartate</name>
        <dbReference type="ChEBI" id="CHEBI:29991"/>
    </ligand>
</feature>
<feature type="domain" description="Aspartate/ornithine carbamoyltransferase carbamoyl-P binding" evidence="9">
    <location>
        <begin position="20"/>
        <end position="162"/>
    </location>
</feature>
<organism evidence="10">
    <name type="scientific">Catillopecten margaritatus gill symbiont</name>
    <dbReference type="NCBI Taxonomy" id="3083288"/>
    <lineage>
        <taxon>Bacteria</taxon>
        <taxon>Pseudomonadati</taxon>
        <taxon>Pseudomonadota</taxon>
        <taxon>Gammaproteobacteria</taxon>
        <taxon>sulfur-oxidizing symbionts</taxon>
    </lineage>
</organism>
<dbReference type="PROSITE" id="PS00097">
    <property type="entry name" value="CARBAMOYLTRANSFERASE"/>
    <property type="match status" value="1"/>
</dbReference>
<name>A0AAU6PID7_9GAMM</name>
<dbReference type="NCBIfam" id="NF002032">
    <property type="entry name" value="PRK00856.1"/>
    <property type="match status" value="1"/>
</dbReference>
<accession>A0AAU6PID7</accession>
<comment type="similarity">
    <text evidence="2 7">Belongs to the aspartate/ornithine carbamoyltransferase superfamily. ATCase family.</text>
</comment>
<dbReference type="GO" id="GO:0006520">
    <property type="term" value="P:amino acid metabolic process"/>
    <property type="evidence" value="ECO:0007669"/>
    <property type="project" value="InterPro"/>
</dbReference>
<evidence type="ECO:0000256" key="2">
    <source>
        <dbReference type="ARBA" id="ARBA00008896"/>
    </source>
</evidence>
<dbReference type="InterPro" id="IPR006130">
    <property type="entry name" value="Asp/Orn_carbamoylTrfase"/>
</dbReference>
<comment type="subunit">
    <text evidence="7">Heterododecamer (2C3:3R2) of six catalytic PyrB chains organized as two trimers (C3), and six regulatory PyrI chains organized as three dimers (R2).</text>
</comment>
<evidence type="ECO:0000256" key="6">
    <source>
        <dbReference type="ARBA" id="ARBA00048859"/>
    </source>
</evidence>
<dbReference type="EC" id="2.1.3.2" evidence="7"/>
<dbReference type="Gene3D" id="3.40.50.1370">
    <property type="entry name" value="Aspartate/ornithine carbamoyltransferase"/>
    <property type="match status" value="2"/>
</dbReference>
<dbReference type="HAMAP" id="MF_00001">
    <property type="entry name" value="Asp_carb_tr"/>
    <property type="match status" value="1"/>
</dbReference>
<evidence type="ECO:0000256" key="1">
    <source>
        <dbReference type="ARBA" id="ARBA00004852"/>
    </source>
</evidence>
<dbReference type="InterPro" id="IPR002082">
    <property type="entry name" value="Asp_carbamoyltransf"/>
</dbReference>
<dbReference type="PANTHER" id="PTHR45753">
    <property type="entry name" value="ORNITHINE CARBAMOYLTRANSFERASE, MITOCHONDRIAL"/>
    <property type="match status" value="1"/>
</dbReference>
<evidence type="ECO:0000313" key="10">
    <source>
        <dbReference type="EMBL" id="WXU00519.1"/>
    </source>
</evidence>
<evidence type="ECO:0000256" key="5">
    <source>
        <dbReference type="ARBA" id="ARBA00043884"/>
    </source>
</evidence>
<dbReference type="PRINTS" id="PR00100">
    <property type="entry name" value="AOTCASE"/>
</dbReference>
<dbReference type="PANTHER" id="PTHR45753:SF6">
    <property type="entry name" value="ASPARTATE CARBAMOYLTRANSFERASE"/>
    <property type="match status" value="1"/>
</dbReference>
<comment type="function">
    <text evidence="5 7">Catalyzes the condensation of carbamoyl phosphate and aspartate to form carbamoyl aspartate and inorganic phosphate, the committed step in the de novo pyrimidine nucleotide biosynthesis pathway.</text>
</comment>
<dbReference type="AlphaFoldDB" id="A0AAU6PID7"/>